<dbReference type="PROSITE" id="PS50405">
    <property type="entry name" value="GST_CTER"/>
    <property type="match status" value="1"/>
</dbReference>
<dbReference type="Proteomes" id="UP000831921">
    <property type="component" value="Chromosome"/>
</dbReference>
<feature type="domain" description="GST N-terminal" evidence="1">
    <location>
        <begin position="1"/>
        <end position="82"/>
    </location>
</feature>
<gene>
    <name evidence="3" type="ORF">M1K48_07020</name>
</gene>
<name>A0ABY5MZX0_9SPHN</name>
<proteinExistence type="predicted"/>
<dbReference type="Pfam" id="PF00043">
    <property type="entry name" value="GST_C"/>
    <property type="match status" value="1"/>
</dbReference>
<keyword evidence="4" id="KW-1185">Reference proteome</keyword>
<dbReference type="CDD" id="cd03189">
    <property type="entry name" value="GST_C_GTT1_like"/>
    <property type="match status" value="1"/>
</dbReference>
<evidence type="ECO:0000313" key="4">
    <source>
        <dbReference type="Proteomes" id="UP000831921"/>
    </source>
</evidence>
<dbReference type="CDD" id="cd03046">
    <property type="entry name" value="GST_N_GTT1_like"/>
    <property type="match status" value="1"/>
</dbReference>
<dbReference type="EMBL" id="CP097253">
    <property type="protein sequence ID" value="UUR09356.1"/>
    <property type="molecule type" value="Genomic_DNA"/>
</dbReference>
<dbReference type="InterPro" id="IPR040079">
    <property type="entry name" value="Glutathione_S-Trfase"/>
</dbReference>
<evidence type="ECO:0000259" key="1">
    <source>
        <dbReference type="PROSITE" id="PS50404"/>
    </source>
</evidence>
<dbReference type="InterPro" id="IPR004045">
    <property type="entry name" value="Glutathione_S-Trfase_N"/>
</dbReference>
<dbReference type="InterPro" id="IPR036282">
    <property type="entry name" value="Glutathione-S-Trfase_C_sf"/>
</dbReference>
<evidence type="ECO:0000259" key="2">
    <source>
        <dbReference type="PROSITE" id="PS50405"/>
    </source>
</evidence>
<dbReference type="SUPFAM" id="SSF52833">
    <property type="entry name" value="Thioredoxin-like"/>
    <property type="match status" value="1"/>
</dbReference>
<dbReference type="InterPro" id="IPR004046">
    <property type="entry name" value="GST_C"/>
</dbReference>
<evidence type="ECO:0000313" key="3">
    <source>
        <dbReference type="EMBL" id="UUR09356.1"/>
    </source>
</evidence>
<dbReference type="Gene3D" id="3.40.30.10">
    <property type="entry name" value="Glutaredoxin"/>
    <property type="match status" value="1"/>
</dbReference>
<dbReference type="SUPFAM" id="SSF47616">
    <property type="entry name" value="GST C-terminal domain-like"/>
    <property type="match status" value="1"/>
</dbReference>
<dbReference type="SFLD" id="SFLDS00019">
    <property type="entry name" value="Glutathione_Transferase_(cytos"/>
    <property type="match status" value="1"/>
</dbReference>
<accession>A0ABY5MZX0</accession>
<organism evidence="3 4">
    <name type="scientific">Sphingomonas glaciei</name>
    <dbReference type="NCBI Taxonomy" id="2938948"/>
    <lineage>
        <taxon>Bacteria</taxon>
        <taxon>Pseudomonadati</taxon>
        <taxon>Pseudomonadota</taxon>
        <taxon>Alphaproteobacteria</taxon>
        <taxon>Sphingomonadales</taxon>
        <taxon>Sphingomonadaceae</taxon>
        <taxon>Sphingomonas</taxon>
    </lineage>
</organism>
<dbReference type="InterPro" id="IPR036249">
    <property type="entry name" value="Thioredoxin-like_sf"/>
</dbReference>
<dbReference type="SFLD" id="SFLDG01150">
    <property type="entry name" value="Main.1:_Beta-like"/>
    <property type="match status" value="1"/>
</dbReference>
<feature type="domain" description="GST C-terminal" evidence="2">
    <location>
        <begin position="87"/>
        <end position="208"/>
    </location>
</feature>
<dbReference type="RefSeq" id="WP_249505123.1">
    <property type="nucleotide sequence ID" value="NZ_CP097253.1"/>
</dbReference>
<dbReference type="SFLD" id="SFLDG00358">
    <property type="entry name" value="Main_(cytGST)"/>
    <property type="match status" value="1"/>
</dbReference>
<protein>
    <submittedName>
        <fullName evidence="3">Glutathione S-transferase</fullName>
    </submittedName>
</protein>
<dbReference type="Gene3D" id="1.20.1050.10">
    <property type="match status" value="1"/>
</dbReference>
<reference evidence="3 4" key="1">
    <citation type="submission" date="2022-05" db="EMBL/GenBank/DDBJ databases">
        <title>S8-45 Sphingomonas ultraviolaceadurans.</title>
        <authorList>
            <person name="Liu Y."/>
        </authorList>
    </citation>
    <scope>NUCLEOTIDE SEQUENCE [LARGE SCALE GENOMIC DNA]</scope>
    <source>
        <strain evidence="3 4">S8-45</strain>
    </source>
</reference>
<dbReference type="InterPro" id="IPR010987">
    <property type="entry name" value="Glutathione-S-Trfase_C-like"/>
</dbReference>
<sequence>MPIIVHHLENSRSQRVLWLLEELELPYIVQRYERDKRTMLAPTELRRVHPLGKSPVIEDEGLVVAETGAIIEYLVAKAGGRLGAPASREGALLYRHFLHYAEGSMMPPLLVKLVLARIPLFGKASQRRFQPMIDLHLDYVESELTKRPWLAGTEISAADIMMSFPLEAAASRAGARQGRDHLAAWLDRIHARPAYQAALIQGGPYAYS</sequence>
<dbReference type="Pfam" id="PF13409">
    <property type="entry name" value="GST_N_2"/>
    <property type="match status" value="1"/>
</dbReference>
<dbReference type="PANTHER" id="PTHR44051:SF9">
    <property type="entry name" value="GLUTATHIONE S-TRANSFERASE 1"/>
    <property type="match status" value="1"/>
</dbReference>
<dbReference type="PROSITE" id="PS50404">
    <property type="entry name" value="GST_NTER"/>
    <property type="match status" value="1"/>
</dbReference>
<dbReference type="PANTHER" id="PTHR44051">
    <property type="entry name" value="GLUTATHIONE S-TRANSFERASE-RELATED"/>
    <property type="match status" value="1"/>
</dbReference>